<proteinExistence type="inferred from homology"/>
<dbReference type="SUPFAM" id="SSF54001">
    <property type="entry name" value="Cysteine proteinases"/>
    <property type="match status" value="1"/>
</dbReference>
<dbReference type="RefSeq" id="WP_007203735.1">
    <property type="nucleotide sequence ID" value="NZ_AKKV01000043.1"/>
</dbReference>
<evidence type="ECO:0000256" key="3">
    <source>
        <dbReference type="ARBA" id="ARBA00022801"/>
    </source>
</evidence>
<dbReference type="STRING" id="1196324.A374_18339"/>
<dbReference type="GO" id="GO:0008234">
    <property type="term" value="F:cysteine-type peptidase activity"/>
    <property type="evidence" value="ECO:0007669"/>
    <property type="project" value="UniProtKB-KW"/>
</dbReference>
<feature type="chain" id="PRO_5003713194" evidence="5">
    <location>
        <begin position="26"/>
        <end position="158"/>
    </location>
</feature>
<dbReference type="GO" id="GO:0006508">
    <property type="term" value="P:proteolysis"/>
    <property type="evidence" value="ECO:0007669"/>
    <property type="project" value="UniProtKB-KW"/>
</dbReference>
<keyword evidence="4" id="KW-0788">Thiol protease</keyword>
<dbReference type="InterPro" id="IPR000064">
    <property type="entry name" value="NLP_P60_dom"/>
</dbReference>
<dbReference type="PANTHER" id="PTHR47053">
    <property type="entry name" value="MUREIN DD-ENDOPEPTIDASE MEPH-RELATED"/>
    <property type="match status" value="1"/>
</dbReference>
<dbReference type="PATRIC" id="fig|1196324.3.peg.3738"/>
<dbReference type="eggNOG" id="COG0791">
    <property type="taxonomic scope" value="Bacteria"/>
</dbReference>
<evidence type="ECO:0000313" key="7">
    <source>
        <dbReference type="EMBL" id="EIT83814.1"/>
    </source>
</evidence>
<keyword evidence="3" id="KW-0378">Hydrolase</keyword>
<dbReference type="AlphaFoldDB" id="I8AEP8"/>
<keyword evidence="8" id="KW-1185">Reference proteome</keyword>
<dbReference type="PROSITE" id="PS51935">
    <property type="entry name" value="NLPC_P60"/>
    <property type="match status" value="1"/>
</dbReference>
<evidence type="ECO:0000313" key="8">
    <source>
        <dbReference type="Proteomes" id="UP000004080"/>
    </source>
</evidence>
<feature type="domain" description="NlpC/P60" evidence="6">
    <location>
        <begin position="35"/>
        <end position="157"/>
    </location>
</feature>
<dbReference type="PANTHER" id="PTHR47053:SF1">
    <property type="entry name" value="MUREIN DD-ENDOPEPTIDASE MEPH-RELATED"/>
    <property type="match status" value="1"/>
</dbReference>
<dbReference type="OrthoDB" id="9813368at2"/>
<evidence type="ECO:0000259" key="6">
    <source>
        <dbReference type="PROSITE" id="PS51935"/>
    </source>
</evidence>
<gene>
    <name evidence="7" type="ORF">A374_18339</name>
</gene>
<sequence length="158" mass="16981">MKKMIAASILSVSLIGGVVAPTTFASNDVKQSKQTYGADQALAESMKNLGKKFKMGGQSPAGFDASGFVRYAYKKGAKLTLPRTIATQYKAGKFVKLTAMKKGDVVFFDLVGKKKPTFVGIYAGDGKVVAATMKGVRTFTMKSGYWKNKAIAAKRFVK</sequence>
<evidence type="ECO:0000256" key="5">
    <source>
        <dbReference type="SAM" id="SignalP"/>
    </source>
</evidence>
<protein>
    <submittedName>
        <fullName evidence="7">NLP/P60 protein</fullName>
    </submittedName>
</protein>
<dbReference type="InterPro" id="IPR038765">
    <property type="entry name" value="Papain-like_cys_pep_sf"/>
</dbReference>
<keyword evidence="2" id="KW-0645">Protease</keyword>
<comment type="similarity">
    <text evidence="1">Belongs to the peptidase C40 family.</text>
</comment>
<dbReference type="InterPro" id="IPR051202">
    <property type="entry name" value="Peptidase_C40"/>
</dbReference>
<evidence type="ECO:0000256" key="1">
    <source>
        <dbReference type="ARBA" id="ARBA00007074"/>
    </source>
</evidence>
<accession>I8AEP8</accession>
<dbReference type="Pfam" id="PF00877">
    <property type="entry name" value="NLPC_P60"/>
    <property type="match status" value="1"/>
</dbReference>
<dbReference type="Proteomes" id="UP000004080">
    <property type="component" value="Unassembled WGS sequence"/>
</dbReference>
<evidence type="ECO:0000256" key="4">
    <source>
        <dbReference type="ARBA" id="ARBA00022807"/>
    </source>
</evidence>
<dbReference type="Gene3D" id="3.90.1720.10">
    <property type="entry name" value="endopeptidase domain like (from Nostoc punctiforme)"/>
    <property type="match status" value="1"/>
</dbReference>
<organism evidence="7 8">
    <name type="scientific">Fictibacillus macauensis ZFHKF-1</name>
    <dbReference type="NCBI Taxonomy" id="1196324"/>
    <lineage>
        <taxon>Bacteria</taxon>
        <taxon>Bacillati</taxon>
        <taxon>Bacillota</taxon>
        <taxon>Bacilli</taxon>
        <taxon>Bacillales</taxon>
        <taxon>Fictibacillaceae</taxon>
        <taxon>Fictibacillus</taxon>
    </lineage>
</organism>
<keyword evidence="5" id="KW-0732">Signal</keyword>
<dbReference type="EMBL" id="AKKV01000043">
    <property type="protein sequence ID" value="EIT83814.1"/>
    <property type="molecule type" value="Genomic_DNA"/>
</dbReference>
<comment type="caution">
    <text evidence="7">The sequence shown here is derived from an EMBL/GenBank/DDBJ whole genome shotgun (WGS) entry which is preliminary data.</text>
</comment>
<name>I8AEP8_9BACL</name>
<reference evidence="7 8" key="1">
    <citation type="journal article" date="2012" name="J. Bacteriol.">
        <title>Genome of Bacillus macauensis ZFHKF-1, a Long-Chain-Forming Bacterium.</title>
        <authorList>
            <person name="Cai L."/>
            <person name="Zhang T."/>
        </authorList>
    </citation>
    <scope>NUCLEOTIDE SEQUENCE [LARGE SCALE GENOMIC DNA]</scope>
    <source>
        <strain evidence="7 8">ZFHKF-1</strain>
    </source>
</reference>
<evidence type="ECO:0000256" key="2">
    <source>
        <dbReference type="ARBA" id="ARBA00022670"/>
    </source>
</evidence>
<feature type="signal peptide" evidence="5">
    <location>
        <begin position="1"/>
        <end position="25"/>
    </location>
</feature>